<dbReference type="Proteomes" id="UP000190890">
    <property type="component" value="Unassembled WGS sequence"/>
</dbReference>
<feature type="signal peptide" evidence="1">
    <location>
        <begin position="1"/>
        <end position="22"/>
    </location>
</feature>
<dbReference type="AlphaFoldDB" id="A0A1S8TEJ2"/>
<organism evidence="2 3">
    <name type="scientific">Clostridium puniceum</name>
    <dbReference type="NCBI Taxonomy" id="29367"/>
    <lineage>
        <taxon>Bacteria</taxon>
        <taxon>Bacillati</taxon>
        <taxon>Bacillota</taxon>
        <taxon>Clostridia</taxon>
        <taxon>Eubacteriales</taxon>
        <taxon>Clostridiaceae</taxon>
        <taxon>Clostridium</taxon>
    </lineage>
</organism>
<name>A0A1S8TEJ2_9CLOT</name>
<accession>A0A1S8TEJ2</accession>
<keyword evidence="1" id="KW-0732">Signal</keyword>
<dbReference type="RefSeq" id="WP_077847900.1">
    <property type="nucleotide sequence ID" value="NZ_LZZM01000176.1"/>
</dbReference>
<evidence type="ECO:0000313" key="2">
    <source>
        <dbReference type="EMBL" id="OOM76193.1"/>
    </source>
</evidence>
<reference evidence="2 3" key="1">
    <citation type="submission" date="2016-05" db="EMBL/GenBank/DDBJ databases">
        <title>Microbial solvent formation.</title>
        <authorList>
            <person name="Poehlein A."/>
            <person name="Montoya Solano J.D."/>
            <person name="Flitsch S."/>
            <person name="Krabben P."/>
            <person name="Duerre P."/>
            <person name="Daniel R."/>
        </authorList>
    </citation>
    <scope>NUCLEOTIDE SEQUENCE [LARGE SCALE GENOMIC DNA]</scope>
    <source>
        <strain evidence="2 3">DSM 2619</strain>
    </source>
</reference>
<comment type="caution">
    <text evidence="2">The sequence shown here is derived from an EMBL/GenBank/DDBJ whole genome shotgun (WGS) entry which is preliminary data.</text>
</comment>
<dbReference type="EMBL" id="LZZM01000176">
    <property type="protein sequence ID" value="OOM76193.1"/>
    <property type="molecule type" value="Genomic_DNA"/>
</dbReference>
<gene>
    <name evidence="2" type="ORF">CLPUN_28060</name>
</gene>
<keyword evidence="3" id="KW-1185">Reference proteome</keyword>
<protein>
    <submittedName>
        <fullName evidence="2">Uncharacterized protein</fullName>
    </submittedName>
</protein>
<feature type="chain" id="PRO_5039312137" evidence="1">
    <location>
        <begin position="23"/>
        <end position="106"/>
    </location>
</feature>
<proteinExistence type="predicted"/>
<sequence>MQKKKILIVFLISIFMFGEVSQAEQIPTSTTLKQGIYKISPEHKGYYRNIKLVSPGKPVTIIVLDSNGAQVLVAKLDNENEYLKVGPIEKGETLIINGDGEISVVH</sequence>
<evidence type="ECO:0000313" key="3">
    <source>
        <dbReference type="Proteomes" id="UP000190890"/>
    </source>
</evidence>
<dbReference type="OrthoDB" id="1911954at2"/>
<dbReference type="STRING" id="29367.CLPUN_28060"/>
<evidence type="ECO:0000256" key="1">
    <source>
        <dbReference type="SAM" id="SignalP"/>
    </source>
</evidence>